<name>A0A919GDU7_9ACTN</name>
<sequence length="115" mass="12498">MAHRIIVQEWARLVSWSRAERRWAVSHENVRSTAHRLGWTWKPPRPLASVVGEAARHQYADEPCGMAIACSSLPTATPPRAPEPNARLEGLRPDPTSASSPRASGSRSGSARGPA</sequence>
<protein>
    <submittedName>
        <fullName evidence="2">Uncharacterized protein</fullName>
    </submittedName>
</protein>
<accession>A0A919GDU7</accession>
<comment type="caution">
    <text evidence="2">The sequence shown here is derived from an EMBL/GenBank/DDBJ whole genome shotgun (WGS) entry which is preliminary data.</text>
</comment>
<dbReference type="AlphaFoldDB" id="A0A919GDU7"/>
<proteinExistence type="predicted"/>
<feature type="compositionally biased region" description="Low complexity" evidence="1">
    <location>
        <begin position="97"/>
        <end position="115"/>
    </location>
</feature>
<reference evidence="2" key="1">
    <citation type="journal article" date="2014" name="Int. J. Syst. Evol. Microbiol.">
        <title>Complete genome sequence of Corynebacterium casei LMG S-19264T (=DSM 44701T), isolated from a smear-ripened cheese.</title>
        <authorList>
            <consortium name="US DOE Joint Genome Institute (JGI-PGF)"/>
            <person name="Walter F."/>
            <person name="Albersmeier A."/>
            <person name="Kalinowski J."/>
            <person name="Ruckert C."/>
        </authorList>
    </citation>
    <scope>NUCLEOTIDE SEQUENCE</scope>
    <source>
        <strain evidence="2">JCM 4646</strain>
    </source>
</reference>
<evidence type="ECO:0000256" key="1">
    <source>
        <dbReference type="SAM" id="MobiDB-lite"/>
    </source>
</evidence>
<dbReference type="Proteomes" id="UP000617734">
    <property type="component" value="Unassembled WGS sequence"/>
</dbReference>
<reference evidence="2" key="2">
    <citation type="submission" date="2020-09" db="EMBL/GenBank/DDBJ databases">
        <authorList>
            <person name="Sun Q."/>
            <person name="Ohkuma M."/>
        </authorList>
    </citation>
    <scope>NUCLEOTIDE SEQUENCE</scope>
    <source>
        <strain evidence="2">JCM 4646</strain>
    </source>
</reference>
<evidence type="ECO:0000313" key="2">
    <source>
        <dbReference type="EMBL" id="GHH82125.1"/>
    </source>
</evidence>
<keyword evidence="3" id="KW-1185">Reference proteome</keyword>
<gene>
    <name evidence="2" type="ORF">GCM10018781_66490</name>
</gene>
<dbReference type="EMBL" id="BNBO01000056">
    <property type="protein sequence ID" value="GHH82125.1"/>
    <property type="molecule type" value="Genomic_DNA"/>
</dbReference>
<organism evidence="2 3">
    <name type="scientific">Kitasatospora indigofera</name>
    <dbReference type="NCBI Taxonomy" id="67307"/>
    <lineage>
        <taxon>Bacteria</taxon>
        <taxon>Bacillati</taxon>
        <taxon>Actinomycetota</taxon>
        <taxon>Actinomycetes</taxon>
        <taxon>Kitasatosporales</taxon>
        <taxon>Streptomycetaceae</taxon>
        <taxon>Kitasatospora</taxon>
    </lineage>
</organism>
<feature type="region of interest" description="Disordered" evidence="1">
    <location>
        <begin position="73"/>
        <end position="115"/>
    </location>
</feature>
<evidence type="ECO:0000313" key="3">
    <source>
        <dbReference type="Proteomes" id="UP000617734"/>
    </source>
</evidence>